<proteinExistence type="predicted"/>
<evidence type="ECO:0000259" key="2">
    <source>
        <dbReference type="PROSITE" id="PS51898"/>
    </source>
</evidence>
<dbReference type="SUPFAM" id="SSF56349">
    <property type="entry name" value="DNA breaking-rejoining enzymes"/>
    <property type="match status" value="1"/>
</dbReference>
<keyword evidence="4" id="KW-1185">Reference proteome</keyword>
<evidence type="ECO:0000256" key="1">
    <source>
        <dbReference type="ARBA" id="ARBA00023172"/>
    </source>
</evidence>
<dbReference type="GO" id="GO:0015074">
    <property type="term" value="P:DNA integration"/>
    <property type="evidence" value="ECO:0007669"/>
    <property type="project" value="InterPro"/>
</dbReference>
<dbReference type="Proteomes" id="UP000605848">
    <property type="component" value="Unassembled WGS sequence"/>
</dbReference>
<dbReference type="InterPro" id="IPR011010">
    <property type="entry name" value="DNA_brk_join_enz"/>
</dbReference>
<dbReference type="InterPro" id="IPR013762">
    <property type="entry name" value="Integrase-like_cat_sf"/>
</dbReference>
<evidence type="ECO:0000313" key="4">
    <source>
        <dbReference type="Proteomes" id="UP000605848"/>
    </source>
</evidence>
<evidence type="ECO:0000313" key="3">
    <source>
        <dbReference type="EMBL" id="MBL0408407.1"/>
    </source>
</evidence>
<dbReference type="InterPro" id="IPR002104">
    <property type="entry name" value="Integrase_catalytic"/>
</dbReference>
<protein>
    <submittedName>
        <fullName evidence="3">Site-specific integrase</fullName>
    </submittedName>
</protein>
<comment type="caution">
    <text evidence="3">The sequence shown here is derived from an EMBL/GenBank/DDBJ whole genome shotgun (WGS) entry which is preliminary data.</text>
</comment>
<feature type="domain" description="Tyr recombinase" evidence="2">
    <location>
        <begin position="260"/>
        <end position="457"/>
    </location>
</feature>
<gene>
    <name evidence="3" type="ORF">JKG68_31555</name>
</gene>
<dbReference type="GO" id="GO:0003677">
    <property type="term" value="F:DNA binding"/>
    <property type="evidence" value="ECO:0007669"/>
    <property type="project" value="InterPro"/>
</dbReference>
<organism evidence="3 4">
    <name type="scientific">Microvirga aerilata</name>
    <dbReference type="NCBI Taxonomy" id="670292"/>
    <lineage>
        <taxon>Bacteria</taxon>
        <taxon>Pseudomonadati</taxon>
        <taxon>Pseudomonadota</taxon>
        <taxon>Alphaproteobacteria</taxon>
        <taxon>Hyphomicrobiales</taxon>
        <taxon>Methylobacteriaceae</taxon>
        <taxon>Microvirga</taxon>
    </lineage>
</organism>
<keyword evidence="1" id="KW-0233">DNA recombination</keyword>
<dbReference type="CDD" id="cd00397">
    <property type="entry name" value="DNA_BRE_C"/>
    <property type="match status" value="1"/>
</dbReference>
<dbReference type="Pfam" id="PF00589">
    <property type="entry name" value="Phage_integrase"/>
    <property type="match status" value="1"/>
</dbReference>
<dbReference type="GO" id="GO:0006310">
    <property type="term" value="P:DNA recombination"/>
    <property type="evidence" value="ECO:0007669"/>
    <property type="project" value="UniProtKB-KW"/>
</dbReference>
<sequence length="465" mass="52402">MPVRGTPLTPAWASLRDKITDRGRRARLYGLMRYASAKGIAPGQITDDVLCTYLAYRTETTARLGGPAAHRSTTRAWNECREHILGWPAVHLSMPALPSRLSAPTWGEFPQGLRDDVQAYLEGLAGTRRTASGKKLRPAKSSTIATRRREIEAFARRAVRMGFPLEDLTSLRALLDADVVERVLDDYGHGTGDTPSIYMIELAWKVLSIARRVGGFDDLALERLDEMRFQLEEHRSEGMTEFNLALVHKVLSSPIWDEVIRTPYRLIEEARSLRDHAPVKAALRAQLAVAVGLLTAAPVRCGNLVRIRLEENLIRPGGPGTRYLLTFPKYDVKNRVKLEFKLSERLTALIDEYLHDHRPVLLRGQNELWLFPGESGSFKTPSMFSEQITSAVEKATGLRVRAHQFRHAAAALILKREPGNYEFVRRILGHKSLKTTIKFYIGLESFTTTERFGEIVDSHLDGEEE</sequence>
<dbReference type="Gene3D" id="1.10.443.10">
    <property type="entry name" value="Intergrase catalytic core"/>
    <property type="match status" value="1"/>
</dbReference>
<name>A0A937D426_9HYPH</name>
<accession>A0A937D426</accession>
<dbReference type="EMBL" id="JAEQMY010000210">
    <property type="protein sequence ID" value="MBL0408407.1"/>
    <property type="molecule type" value="Genomic_DNA"/>
</dbReference>
<dbReference type="AlphaFoldDB" id="A0A937D426"/>
<reference evidence="3" key="1">
    <citation type="submission" date="2021-01" db="EMBL/GenBank/DDBJ databases">
        <title>Microvirga sp.</title>
        <authorList>
            <person name="Kim M.K."/>
        </authorList>
    </citation>
    <scope>NUCLEOTIDE SEQUENCE</scope>
    <source>
        <strain evidence="3">5420S-16</strain>
    </source>
</reference>
<dbReference type="PROSITE" id="PS51898">
    <property type="entry name" value="TYR_RECOMBINASE"/>
    <property type="match status" value="1"/>
</dbReference>